<keyword evidence="1" id="KW-1185">Reference proteome</keyword>
<name>A0A915HU35_ROMCU</name>
<dbReference type="Proteomes" id="UP000887565">
    <property type="component" value="Unplaced"/>
</dbReference>
<reference evidence="2" key="1">
    <citation type="submission" date="2022-11" db="UniProtKB">
        <authorList>
            <consortium name="WormBaseParasite"/>
        </authorList>
    </citation>
    <scope>IDENTIFICATION</scope>
</reference>
<sequence>MEISTVQEQERIATFDFTFKVDIYLIYTTADNPKTVMPGAIFKKLSHEPVATAIPSSVTPKQLTRLSWPASTPLRSWRMLSQTLQLKSS</sequence>
<accession>A0A915HU35</accession>
<dbReference type="AlphaFoldDB" id="A0A915HU35"/>
<evidence type="ECO:0000313" key="1">
    <source>
        <dbReference type="Proteomes" id="UP000887565"/>
    </source>
</evidence>
<organism evidence="1 2">
    <name type="scientific">Romanomermis culicivorax</name>
    <name type="common">Nematode worm</name>
    <dbReference type="NCBI Taxonomy" id="13658"/>
    <lineage>
        <taxon>Eukaryota</taxon>
        <taxon>Metazoa</taxon>
        <taxon>Ecdysozoa</taxon>
        <taxon>Nematoda</taxon>
        <taxon>Enoplea</taxon>
        <taxon>Dorylaimia</taxon>
        <taxon>Mermithida</taxon>
        <taxon>Mermithoidea</taxon>
        <taxon>Mermithidae</taxon>
        <taxon>Romanomermis</taxon>
    </lineage>
</organism>
<proteinExistence type="predicted"/>
<dbReference type="WBParaSite" id="nRc.2.0.1.t05284-RA">
    <property type="protein sequence ID" value="nRc.2.0.1.t05284-RA"/>
    <property type="gene ID" value="nRc.2.0.1.g05284"/>
</dbReference>
<protein>
    <submittedName>
        <fullName evidence="2">Uncharacterized protein</fullName>
    </submittedName>
</protein>
<evidence type="ECO:0000313" key="2">
    <source>
        <dbReference type="WBParaSite" id="nRc.2.0.1.t05284-RA"/>
    </source>
</evidence>